<dbReference type="FunFam" id="2.130.10.10:FF:000015">
    <property type="entry name" value="Semaphorin 3B"/>
    <property type="match status" value="1"/>
</dbReference>
<dbReference type="InterPro" id="IPR007110">
    <property type="entry name" value="Ig-like_dom"/>
</dbReference>
<evidence type="ECO:0000256" key="5">
    <source>
        <dbReference type="ARBA" id="ARBA00022782"/>
    </source>
</evidence>
<dbReference type="InterPro" id="IPR027231">
    <property type="entry name" value="Semaphorin"/>
</dbReference>
<feature type="domain" description="Sema" evidence="12">
    <location>
        <begin position="1"/>
        <end position="475"/>
    </location>
</feature>
<evidence type="ECO:0000313" key="13">
    <source>
        <dbReference type="EMBL" id="KAK5934696.1"/>
    </source>
</evidence>
<dbReference type="GO" id="GO:0071526">
    <property type="term" value="P:semaphorin-plexin signaling pathway"/>
    <property type="evidence" value="ECO:0007669"/>
    <property type="project" value="TreeGrafter"/>
</dbReference>
<protein>
    <recommendedName>
        <fullName evidence="15">Semaphorin 3D</fullName>
    </recommendedName>
</protein>
<dbReference type="GO" id="GO:0005886">
    <property type="term" value="C:plasma membrane"/>
    <property type="evidence" value="ECO:0007669"/>
    <property type="project" value="TreeGrafter"/>
</dbReference>
<reference evidence="13 14" key="1">
    <citation type="journal article" date="2023" name="Mol. Biol. Evol.">
        <title>Genomics of Secondarily Temperate Adaptation in the Only Non-Antarctic Icefish.</title>
        <authorList>
            <person name="Rivera-Colon A.G."/>
            <person name="Rayamajhi N."/>
            <person name="Minhas B.F."/>
            <person name="Madrigal G."/>
            <person name="Bilyk K.T."/>
            <person name="Yoon V."/>
            <person name="Hune M."/>
            <person name="Gregory S."/>
            <person name="Cheng C.H.C."/>
            <person name="Catchen J.M."/>
        </authorList>
    </citation>
    <scope>NUCLEOTIDE SEQUENCE [LARGE SCALE GENOMIC DNA]</scope>
    <source>
        <tissue evidence="13">White muscle</tissue>
    </source>
</reference>
<evidence type="ECO:0000256" key="8">
    <source>
        <dbReference type="ARBA" id="ARBA00023180"/>
    </source>
</evidence>
<dbReference type="AlphaFoldDB" id="A0AAN8E3Z6"/>
<dbReference type="Gene3D" id="2.60.40.10">
    <property type="entry name" value="Immunoglobulins"/>
    <property type="match status" value="1"/>
</dbReference>
<evidence type="ECO:0000256" key="7">
    <source>
        <dbReference type="ARBA" id="ARBA00023157"/>
    </source>
</evidence>
<dbReference type="GO" id="GO:0030215">
    <property type="term" value="F:semaphorin receptor binding"/>
    <property type="evidence" value="ECO:0007669"/>
    <property type="project" value="InterPro"/>
</dbReference>
<evidence type="ECO:0000256" key="6">
    <source>
        <dbReference type="ARBA" id="ARBA00022902"/>
    </source>
</evidence>
<evidence type="ECO:0000256" key="3">
    <source>
        <dbReference type="ARBA" id="ARBA00022525"/>
    </source>
</evidence>
<dbReference type="InterPro" id="IPR001627">
    <property type="entry name" value="Semap_dom"/>
</dbReference>
<keyword evidence="8" id="KW-0325">Glycoprotein</keyword>
<evidence type="ECO:0000313" key="14">
    <source>
        <dbReference type="Proteomes" id="UP001331515"/>
    </source>
</evidence>
<dbReference type="SUPFAM" id="SSF103575">
    <property type="entry name" value="Plexin repeat"/>
    <property type="match status" value="1"/>
</dbReference>
<dbReference type="Gene3D" id="3.30.1680.10">
    <property type="entry name" value="ligand-binding face of the semaphorins, domain 2"/>
    <property type="match status" value="1"/>
</dbReference>
<dbReference type="InterPro" id="IPR015943">
    <property type="entry name" value="WD40/YVTN_repeat-like_dom_sf"/>
</dbReference>
<dbReference type="InterPro" id="IPR036352">
    <property type="entry name" value="Semap_dom_sf"/>
</dbReference>
<keyword evidence="14" id="KW-1185">Reference proteome</keyword>
<dbReference type="SMART" id="SM00409">
    <property type="entry name" value="IG"/>
    <property type="match status" value="1"/>
</dbReference>
<dbReference type="InterPro" id="IPR003599">
    <property type="entry name" value="Ig_sub"/>
</dbReference>
<comment type="caution">
    <text evidence="13">The sequence shown here is derived from an EMBL/GenBank/DDBJ whole genome shotgun (WGS) entry which is preliminary data.</text>
</comment>
<keyword evidence="7" id="KW-1015">Disulfide bond</keyword>
<dbReference type="Gene3D" id="2.130.10.10">
    <property type="entry name" value="YVTN repeat-like/Quinoprotein amine dehydrogenase"/>
    <property type="match status" value="1"/>
</dbReference>
<dbReference type="PANTHER" id="PTHR11036">
    <property type="entry name" value="SEMAPHORIN"/>
    <property type="match status" value="1"/>
</dbReference>
<proteinExistence type="inferred from homology"/>
<gene>
    <name evidence="13" type="ORF">CgunFtcFv8_015068</name>
</gene>
<dbReference type="InterPro" id="IPR013783">
    <property type="entry name" value="Ig-like_fold"/>
</dbReference>
<feature type="domain" description="Ig-like" evidence="11">
    <location>
        <begin position="529"/>
        <end position="623"/>
    </location>
</feature>
<evidence type="ECO:0000256" key="10">
    <source>
        <dbReference type="PROSITE-ProRule" id="PRU00352"/>
    </source>
</evidence>
<dbReference type="Proteomes" id="UP001331515">
    <property type="component" value="Unassembled WGS sequence"/>
</dbReference>
<accession>A0AAN8E3Z6</accession>
<dbReference type="GO" id="GO:0007411">
    <property type="term" value="P:axon guidance"/>
    <property type="evidence" value="ECO:0007669"/>
    <property type="project" value="TreeGrafter"/>
</dbReference>
<dbReference type="EMBL" id="JAURVH010001514">
    <property type="protein sequence ID" value="KAK5934696.1"/>
    <property type="molecule type" value="Genomic_DNA"/>
</dbReference>
<keyword evidence="5" id="KW-0221">Differentiation</keyword>
<dbReference type="FunFam" id="2.60.40.10:FF:000030">
    <property type="entry name" value="Semaphorin 3F like"/>
    <property type="match status" value="1"/>
</dbReference>
<dbReference type="InterPro" id="IPR036179">
    <property type="entry name" value="Ig-like_dom_sf"/>
</dbReference>
<dbReference type="GO" id="GO:0001755">
    <property type="term" value="P:neural crest cell migration"/>
    <property type="evidence" value="ECO:0007669"/>
    <property type="project" value="TreeGrafter"/>
</dbReference>
<dbReference type="GO" id="GO:0030335">
    <property type="term" value="P:positive regulation of cell migration"/>
    <property type="evidence" value="ECO:0007669"/>
    <property type="project" value="TreeGrafter"/>
</dbReference>
<evidence type="ECO:0000256" key="1">
    <source>
        <dbReference type="ARBA" id="ARBA00004613"/>
    </source>
</evidence>
<evidence type="ECO:0008006" key="15">
    <source>
        <dbReference type="Google" id="ProtNLM"/>
    </source>
</evidence>
<comment type="subcellular location">
    <subcellularLocation>
        <location evidence="1">Secreted</location>
    </subcellularLocation>
</comment>
<evidence type="ECO:0000259" key="12">
    <source>
        <dbReference type="PROSITE" id="PS51004"/>
    </source>
</evidence>
<dbReference type="PROSITE" id="PS51004">
    <property type="entry name" value="SEMA"/>
    <property type="match status" value="1"/>
</dbReference>
<dbReference type="PANTHER" id="PTHR11036:SF69">
    <property type="entry name" value="SEMA DOMAIN-CONTAINING PROTEIN"/>
    <property type="match status" value="1"/>
</dbReference>
<dbReference type="SUPFAM" id="SSF48726">
    <property type="entry name" value="Immunoglobulin"/>
    <property type="match status" value="1"/>
</dbReference>
<dbReference type="GO" id="GO:0005576">
    <property type="term" value="C:extracellular region"/>
    <property type="evidence" value="ECO:0007669"/>
    <property type="project" value="UniProtKB-SubCell"/>
</dbReference>
<evidence type="ECO:0000259" key="11">
    <source>
        <dbReference type="PROSITE" id="PS50835"/>
    </source>
</evidence>
<evidence type="ECO:0000256" key="4">
    <source>
        <dbReference type="ARBA" id="ARBA00022729"/>
    </source>
</evidence>
<dbReference type="InterPro" id="IPR016201">
    <property type="entry name" value="PSI"/>
</dbReference>
<sequence>MNSSVWWQAGVSGGYEALLLDEDQGWLLVGGKDHVYLLRADNLTLNTHTIHWPAAREHQIHCVMAGKNPETDCANFVRLLQPFNKTHVYACGTGAFHPQCSYLHVGHNTEEPLFELSDTMESGRGKCPFSPREPFTARLTDGELYAGTSVDFMGANAAFVRSSVQGNTQNYISSQAFDHNWLNEPEFVGSFSIPDTHSPDDDKVYFFFRERAVEAGQWEKRTHSRVARVCKNDVGGKRSLINRWTTFLKARLVCSVPGEGGVDTHFDELEDIFVLETKDPQNPTIYGVFSTSSSVFRGSAVCVFSMASIRAAFNGPFAHKESADSRWVEYKGRIPYPRPGTCPSETYDALHKSTRDFPDEVVSFMRAHQLMWDPVLPLGRRPVLTRVNSTSILKRVVVDRVEAEDGAYEVLHLGTDDGKVVKAVSVAKDNLETEEIILEELTVFQSPTPILSMELSTKRRQLYVCSSLGVVQLELQRCDLYGGGCAGCCLARDPYCSWDGTTCSRYFPSSKKRARRQDVKHGDPWSQCPITEDASASVELQAVFGVEGNSSFLDCAPRSGQAEVRWTVQPKGSQTLSQNTQLLPDGGRSLYLSRGLLVQRLQVSDSGLYTCSSLERSYSQVLARYQLQVLSSSTLQPERAKKTTHFQQNLSPNQPGSVPIGRGFLELNILGPLKNYKELHTNSLSMDEYCEQLWYREKRRQQKLRALKLKQESRKARVRRHNPPEGPL</sequence>
<dbReference type="GO" id="GO:0035295">
    <property type="term" value="P:tube development"/>
    <property type="evidence" value="ECO:0007669"/>
    <property type="project" value="UniProtKB-ARBA"/>
</dbReference>
<evidence type="ECO:0000256" key="2">
    <source>
        <dbReference type="ARBA" id="ARBA00009492"/>
    </source>
</evidence>
<evidence type="ECO:0000256" key="9">
    <source>
        <dbReference type="ARBA" id="ARBA00023319"/>
    </source>
</evidence>
<comment type="caution">
    <text evidence="10">Lacks conserved residue(s) required for the propagation of feature annotation.</text>
</comment>
<keyword evidence="3" id="KW-0964">Secreted</keyword>
<keyword evidence="4" id="KW-0732">Signal</keyword>
<dbReference type="SUPFAM" id="SSF101912">
    <property type="entry name" value="Sema domain"/>
    <property type="match status" value="1"/>
</dbReference>
<dbReference type="GO" id="GO:0072359">
    <property type="term" value="P:circulatory system development"/>
    <property type="evidence" value="ECO:0007669"/>
    <property type="project" value="UniProtKB-ARBA"/>
</dbReference>
<name>A0AAN8E3Z6_CHAGU</name>
<dbReference type="PROSITE" id="PS50835">
    <property type="entry name" value="IG_LIKE"/>
    <property type="match status" value="1"/>
</dbReference>
<keyword evidence="6" id="KW-0524">Neurogenesis</keyword>
<keyword evidence="9" id="KW-0393">Immunoglobulin domain</keyword>
<comment type="similarity">
    <text evidence="2">Belongs to the semaphorin family.</text>
</comment>
<dbReference type="SMART" id="SM00630">
    <property type="entry name" value="Sema"/>
    <property type="match status" value="1"/>
</dbReference>
<dbReference type="Pfam" id="PF01403">
    <property type="entry name" value="Sema"/>
    <property type="match status" value="1"/>
</dbReference>
<dbReference type="GO" id="GO:0045499">
    <property type="term" value="F:chemorepellent activity"/>
    <property type="evidence" value="ECO:0007669"/>
    <property type="project" value="TreeGrafter"/>
</dbReference>
<organism evidence="13 14">
    <name type="scientific">Champsocephalus gunnari</name>
    <name type="common">Mackerel icefish</name>
    <dbReference type="NCBI Taxonomy" id="52237"/>
    <lineage>
        <taxon>Eukaryota</taxon>
        <taxon>Metazoa</taxon>
        <taxon>Chordata</taxon>
        <taxon>Craniata</taxon>
        <taxon>Vertebrata</taxon>
        <taxon>Euteleostomi</taxon>
        <taxon>Actinopterygii</taxon>
        <taxon>Neopterygii</taxon>
        <taxon>Teleostei</taxon>
        <taxon>Neoteleostei</taxon>
        <taxon>Acanthomorphata</taxon>
        <taxon>Eupercaria</taxon>
        <taxon>Perciformes</taxon>
        <taxon>Notothenioidei</taxon>
        <taxon>Channichthyidae</taxon>
        <taxon>Champsocephalus</taxon>
    </lineage>
</organism>
<dbReference type="SMART" id="SM00423">
    <property type="entry name" value="PSI"/>
    <property type="match status" value="1"/>
</dbReference>